<dbReference type="InterPro" id="IPR037516">
    <property type="entry name" value="Tripartite_DENN"/>
</dbReference>
<evidence type="ECO:0000256" key="1">
    <source>
        <dbReference type="SAM" id="MobiDB-lite"/>
    </source>
</evidence>
<dbReference type="InterPro" id="IPR005113">
    <property type="entry name" value="uDENN_dom"/>
</dbReference>
<dbReference type="PANTHER" id="PTHR15288:SF0">
    <property type="entry name" value="UDENN DOMAIN-CONTAINING PROTEIN"/>
    <property type="match status" value="1"/>
</dbReference>
<dbReference type="AlphaFoldDB" id="A0AAE1SUV7"/>
<organism evidence="3 4">
    <name type="scientific">Anisodus tanguticus</name>
    <dbReference type="NCBI Taxonomy" id="243964"/>
    <lineage>
        <taxon>Eukaryota</taxon>
        <taxon>Viridiplantae</taxon>
        <taxon>Streptophyta</taxon>
        <taxon>Embryophyta</taxon>
        <taxon>Tracheophyta</taxon>
        <taxon>Spermatophyta</taxon>
        <taxon>Magnoliopsida</taxon>
        <taxon>eudicotyledons</taxon>
        <taxon>Gunneridae</taxon>
        <taxon>Pentapetalae</taxon>
        <taxon>asterids</taxon>
        <taxon>lamiids</taxon>
        <taxon>Solanales</taxon>
        <taxon>Solanaceae</taxon>
        <taxon>Solanoideae</taxon>
        <taxon>Hyoscyameae</taxon>
        <taxon>Anisodus</taxon>
    </lineage>
</organism>
<feature type="compositionally biased region" description="Low complexity" evidence="1">
    <location>
        <begin position="435"/>
        <end position="449"/>
    </location>
</feature>
<comment type="caution">
    <text evidence="3">The sequence shown here is derived from an EMBL/GenBank/DDBJ whole genome shotgun (WGS) entry which is preliminary data.</text>
</comment>
<dbReference type="EMBL" id="JAVYJV010000003">
    <property type="protein sequence ID" value="KAK4376231.1"/>
    <property type="molecule type" value="Genomic_DNA"/>
</dbReference>
<dbReference type="Pfam" id="PF02141">
    <property type="entry name" value="DENN"/>
    <property type="match status" value="1"/>
</dbReference>
<feature type="compositionally biased region" description="Basic and acidic residues" evidence="1">
    <location>
        <begin position="454"/>
        <end position="467"/>
    </location>
</feature>
<dbReference type="InterPro" id="IPR051942">
    <property type="entry name" value="DENN_domain_containing_2"/>
</dbReference>
<sequence length="879" mass="98359">MKEGNGKEELPSSPYRVLQQISEEAVRVAGEALQNVYSSSSSKLASTGVGHRRSRSEIVTLSVHRSGSSNFNKWKSQMQRALKNWGSTSQEDSSFLSFNPEVLANQKRQWYQLHSKTSAVKGGVIKVNVNNWDKVLEFLIGDIALTTCTDAQDYKKYKEPDTLFEHFAIVGLHPDANLEDVEDAFSRRKKWEVQLETSDMVDFRMLSNCGPSVPSVEPQLLGDIDWPYIVAVLFKYPPGKKLAMRLKDLAAFCFPGGVKAHVMERTPSFSELNELVYGQEHLGRDDSSFIFSLKVADNATLYGVCLHVPEIVQRPPAIYVSSSPLPQSSIGRSRFLVSAPRCYCLLTRVPLFELHYEMLRSVIAQERLNRITHFVSEINLTDFIPSASKMNEASNASIDSSYRDDEADWTASAIPVDSVALTAAAAGIMDDDEVPSSSSKWEVSSPVSVTASEASDHSQTRGFGKDGGRNIHYIDDCASEASEVRSDSTERVYGIQDNNRTPESGPFVFSKVHSLERLGSFESLFSSAISMASEEEDDDLFFSNEKDAGCEMIMEWARVCSLLFHSQKFIYHSLPLPPRGSKIIFQPLEHLQAIEYERISVSELGISEKHLGTRMNDPNDVATVNFHLAAAEEAVGLSIWTTATICRSLSIETVLALITGVLLEKQVVIVCPNLSRIHFLIFQQVQGVLSAVVLSLIPIIRPFQWQSLFLPILPEKMLDFLDAPVPFIVGLQHKPTDLKMKSANLVRVNVTKDQIKSCYLPLLPRRKELLLELRPIHARLTREDSVAQRRPIYICSEVQAEAAAQFLTVMRQYLESLCSDLRSHTITSVQSNSDRVSILLKDSFIDSFPGRDQPFVKLFVDTQLFTVLSDARLSSYENE</sequence>
<dbReference type="Proteomes" id="UP001291623">
    <property type="component" value="Unassembled WGS sequence"/>
</dbReference>
<dbReference type="Pfam" id="PF03456">
    <property type="entry name" value="uDENN"/>
    <property type="match status" value="1"/>
</dbReference>
<name>A0AAE1SUV7_9SOLA</name>
<reference evidence="3" key="1">
    <citation type="submission" date="2023-12" db="EMBL/GenBank/DDBJ databases">
        <title>Genome assembly of Anisodus tanguticus.</title>
        <authorList>
            <person name="Wang Y.-J."/>
        </authorList>
    </citation>
    <scope>NUCLEOTIDE SEQUENCE</scope>
    <source>
        <strain evidence="3">KB-2021</strain>
        <tissue evidence="3">Leaf</tissue>
    </source>
</reference>
<dbReference type="PROSITE" id="PS50211">
    <property type="entry name" value="DENN"/>
    <property type="match status" value="1"/>
</dbReference>
<gene>
    <name evidence="3" type="ORF">RND71_006908</name>
</gene>
<proteinExistence type="predicted"/>
<dbReference type="Gene3D" id="3.40.50.11500">
    <property type="match status" value="1"/>
</dbReference>
<protein>
    <recommendedName>
        <fullName evidence="2">UDENN domain-containing protein</fullName>
    </recommendedName>
</protein>
<dbReference type="SMART" id="SM00799">
    <property type="entry name" value="DENN"/>
    <property type="match status" value="1"/>
</dbReference>
<evidence type="ECO:0000259" key="2">
    <source>
        <dbReference type="PROSITE" id="PS50211"/>
    </source>
</evidence>
<feature type="domain" description="UDENN" evidence="2">
    <location>
        <begin position="422"/>
        <end position="879"/>
    </location>
</feature>
<dbReference type="PANTHER" id="PTHR15288">
    <property type="entry name" value="DENN DOMAIN-CONTAINING PROTEIN 2"/>
    <property type="match status" value="1"/>
</dbReference>
<keyword evidence="4" id="KW-1185">Reference proteome</keyword>
<dbReference type="InterPro" id="IPR001194">
    <property type="entry name" value="cDENN_dom"/>
</dbReference>
<dbReference type="Gene3D" id="3.30.450.200">
    <property type="match status" value="1"/>
</dbReference>
<dbReference type="InterPro" id="IPR043153">
    <property type="entry name" value="DENN_C"/>
</dbReference>
<accession>A0AAE1SUV7</accession>
<evidence type="ECO:0000313" key="3">
    <source>
        <dbReference type="EMBL" id="KAK4376231.1"/>
    </source>
</evidence>
<evidence type="ECO:0000313" key="4">
    <source>
        <dbReference type="Proteomes" id="UP001291623"/>
    </source>
</evidence>
<feature type="region of interest" description="Disordered" evidence="1">
    <location>
        <begin position="431"/>
        <end position="467"/>
    </location>
</feature>